<organism evidence="6 7">
    <name type="scientific">Qipengyuania psychrotolerans</name>
    <dbReference type="NCBI Taxonomy" id="2867238"/>
    <lineage>
        <taxon>Bacteria</taxon>
        <taxon>Pseudomonadati</taxon>
        <taxon>Pseudomonadota</taxon>
        <taxon>Alphaproteobacteria</taxon>
        <taxon>Sphingomonadales</taxon>
        <taxon>Erythrobacteraceae</taxon>
        <taxon>Qipengyuania</taxon>
    </lineage>
</organism>
<dbReference type="CDD" id="cd06170">
    <property type="entry name" value="LuxR_C_like"/>
    <property type="match status" value="1"/>
</dbReference>
<proteinExistence type="predicted"/>
<evidence type="ECO:0000256" key="1">
    <source>
        <dbReference type="ARBA" id="ARBA00023125"/>
    </source>
</evidence>
<dbReference type="PROSITE" id="PS00622">
    <property type="entry name" value="HTH_LUXR_1"/>
    <property type="match status" value="1"/>
</dbReference>
<reference evidence="6 7" key="1">
    <citation type="submission" date="2021-08" db="EMBL/GenBank/DDBJ databases">
        <title>Comparative Genomics Analysis of the Genus Qipengyuania Reveals Extensive Genetic Diversity and Metabolic Versatility, Including the Description of Fifteen Novel Species.</title>
        <authorList>
            <person name="Liu Y."/>
        </authorList>
    </citation>
    <scope>NUCLEOTIDE SEQUENCE [LARGE SCALE GENOMIC DNA]</scope>
    <source>
        <strain evidence="6 7">1XM2-8</strain>
    </source>
</reference>
<feature type="domain" description="HTH luxR-type" evidence="4">
    <location>
        <begin position="153"/>
        <end position="218"/>
    </location>
</feature>
<dbReference type="InterPro" id="IPR011006">
    <property type="entry name" value="CheY-like_superfamily"/>
</dbReference>
<evidence type="ECO:0000259" key="5">
    <source>
        <dbReference type="PROSITE" id="PS50110"/>
    </source>
</evidence>
<dbReference type="SMART" id="SM00421">
    <property type="entry name" value="HTH_LUXR"/>
    <property type="match status" value="1"/>
</dbReference>
<dbReference type="PROSITE" id="PS50043">
    <property type="entry name" value="HTH_LUXR_2"/>
    <property type="match status" value="1"/>
</dbReference>
<dbReference type="SUPFAM" id="SSF52172">
    <property type="entry name" value="CheY-like"/>
    <property type="match status" value="1"/>
</dbReference>
<dbReference type="PANTHER" id="PTHR43214:SF42">
    <property type="entry name" value="TRANSCRIPTIONAL REGULATORY PROTEIN DESR"/>
    <property type="match status" value="1"/>
</dbReference>
<feature type="modified residue" description="4-aspartylphosphate" evidence="2">
    <location>
        <position position="61"/>
    </location>
</feature>
<dbReference type="Proteomes" id="UP000824280">
    <property type="component" value="Chromosome"/>
</dbReference>
<accession>A0ABX8ZCJ3</accession>
<evidence type="ECO:0000313" key="7">
    <source>
        <dbReference type="Proteomes" id="UP000824280"/>
    </source>
</evidence>
<keyword evidence="1" id="KW-0238">DNA-binding</keyword>
<dbReference type="Pfam" id="PF00196">
    <property type="entry name" value="GerE"/>
    <property type="match status" value="1"/>
</dbReference>
<dbReference type="Gene3D" id="3.40.50.2300">
    <property type="match status" value="1"/>
</dbReference>
<sequence>MHVELPINISLVCANSIVSQGLKRILDEDNFVVEGLHHDTRAFLASSPHDKPDECELILIDVSAARNLTEEVTELRELLPHSRLVLLHDDLEMECLIEAFQAGADGYILKEIACESLLSSLRLVALGEKVVPGKLVEQLSSVAMAANNHARAETEISKILSEREIETLHCLVKGYPNKIIARRLEIGEATVKVHVKAILRKLMVQNRTQAAIWAVNRGVSATGTANSPIIAASSAEESSRASNKPQAVLVGSQAA</sequence>
<dbReference type="InterPro" id="IPR000792">
    <property type="entry name" value="Tscrpt_reg_LuxR_C"/>
</dbReference>
<evidence type="ECO:0000313" key="6">
    <source>
        <dbReference type="EMBL" id="QZD86711.1"/>
    </source>
</evidence>
<feature type="domain" description="Response regulatory" evidence="5">
    <location>
        <begin position="8"/>
        <end position="125"/>
    </location>
</feature>
<evidence type="ECO:0000259" key="4">
    <source>
        <dbReference type="PROSITE" id="PS50043"/>
    </source>
</evidence>
<dbReference type="InterPro" id="IPR039420">
    <property type="entry name" value="WalR-like"/>
</dbReference>
<dbReference type="PROSITE" id="PS50110">
    <property type="entry name" value="RESPONSE_REGULATORY"/>
    <property type="match status" value="1"/>
</dbReference>
<gene>
    <name evidence="6" type="ORF">K3166_10930</name>
</gene>
<evidence type="ECO:0000256" key="3">
    <source>
        <dbReference type="SAM" id="MobiDB-lite"/>
    </source>
</evidence>
<dbReference type="EMBL" id="CP081297">
    <property type="protein sequence ID" value="QZD86711.1"/>
    <property type="molecule type" value="Genomic_DNA"/>
</dbReference>
<feature type="compositionally biased region" description="Low complexity" evidence="3">
    <location>
        <begin position="233"/>
        <end position="243"/>
    </location>
</feature>
<name>A0ABX8ZCJ3_9SPHN</name>
<keyword evidence="2" id="KW-0597">Phosphoprotein</keyword>
<feature type="region of interest" description="Disordered" evidence="3">
    <location>
        <begin position="233"/>
        <end position="255"/>
    </location>
</feature>
<dbReference type="PANTHER" id="PTHR43214">
    <property type="entry name" value="TWO-COMPONENT RESPONSE REGULATOR"/>
    <property type="match status" value="1"/>
</dbReference>
<protein>
    <submittedName>
        <fullName evidence="6">Response regulator transcription factor</fullName>
    </submittedName>
</protein>
<dbReference type="RefSeq" id="WP_221422253.1">
    <property type="nucleotide sequence ID" value="NZ_CP081297.1"/>
</dbReference>
<dbReference type="InterPro" id="IPR016032">
    <property type="entry name" value="Sig_transdc_resp-reg_C-effctor"/>
</dbReference>
<dbReference type="SUPFAM" id="SSF46894">
    <property type="entry name" value="C-terminal effector domain of the bipartite response regulators"/>
    <property type="match status" value="1"/>
</dbReference>
<dbReference type="PRINTS" id="PR00038">
    <property type="entry name" value="HTHLUXR"/>
</dbReference>
<keyword evidence="7" id="KW-1185">Reference proteome</keyword>
<evidence type="ECO:0000256" key="2">
    <source>
        <dbReference type="PROSITE-ProRule" id="PRU00169"/>
    </source>
</evidence>
<dbReference type="InterPro" id="IPR001789">
    <property type="entry name" value="Sig_transdc_resp-reg_receiver"/>
</dbReference>